<evidence type="ECO:0000259" key="1">
    <source>
        <dbReference type="Pfam" id="PF00149"/>
    </source>
</evidence>
<reference evidence="2" key="1">
    <citation type="submission" date="2019-12" db="EMBL/GenBank/DDBJ databases">
        <authorList>
            <person name="zhang j."/>
            <person name="sun C.M."/>
        </authorList>
    </citation>
    <scope>NUCLEOTIDE SEQUENCE</scope>
    <source>
        <strain evidence="2">NS-1</strain>
    </source>
</reference>
<dbReference type="PIRSF" id="PIRSF033094">
    <property type="entry name" value="Pesterase_CT488"/>
    <property type="match status" value="1"/>
</dbReference>
<dbReference type="Proteomes" id="UP000665020">
    <property type="component" value="Chromosome"/>
</dbReference>
<organism evidence="2 3">
    <name type="scientific">Iocasia fonsfrigidae</name>
    <dbReference type="NCBI Taxonomy" id="2682810"/>
    <lineage>
        <taxon>Bacteria</taxon>
        <taxon>Bacillati</taxon>
        <taxon>Bacillota</taxon>
        <taxon>Clostridia</taxon>
        <taxon>Halanaerobiales</taxon>
        <taxon>Halanaerobiaceae</taxon>
        <taxon>Iocasia</taxon>
    </lineage>
</organism>
<protein>
    <submittedName>
        <fullName evidence="2">Phosphohydrolase</fullName>
    </submittedName>
</protein>
<dbReference type="InterPro" id="IPR004843">
    <property type="entry name" value="Calcineurin-like_PHP"/>
</dbReference>
<feature type="domain" description="Calcineurin-like phosphoesterase" evidence="1">
    <location>
        <begin position="1"/>
        <end position="208"/>
    </location>
</feature>
<dbReference type="SUPFAM" id="SSF56300">
    <property type="entry name" value="Metallo-dependent phosphatases"/>
    <property type="match status" value="1"/>
</dbReference>
<dbReference type="InterPro" id="IPR029052">
    <property type="entry name" value="Metallo-depent_PP-like"/>
</dbReference>
<accession>A0A8A7KDE7</accession>
<dbReference type="EMBL" id="CP046640">
    <property type="protein sequence ID" value="QTL98125.1"/>
    <property type="molecule type" value="Genomic_DNA"/>
</dbReference>
<dbReference type="GO" id="GO:0016787">
    <property type="term" value="F:hydrolase activity"/>
    <property type="evidence" value="ECO:0007669"/>
    <property type="project" value="InterPro"/>
</dbReference>
<proteinExistence type="predicted"/>
<dbReference type="PANTHER" id="PTHR31302">
    <property type="entry name" value="TRANSMEMBRANE PROTEIN WITH METALLOPHOSPHOESTERASE DOMAIN-RELATED"/>
    <property type="match status" value="1"/>
</dbReference>
<evidence type="ECO:0000313" key="2">
    <source>
        <dbReference type="EMBL" id="QTL98125.1"/>
    </source>
</evidence>
<evidence type="ECO:0000313" key="3">
    <source>
        <dbReference type="Proteomes" id="UP000665020"/>
    </source>
</evidence>
<dbReference type="RefSeq" id="WP_230869703.1">
    <property type="nucleotide sequence ID" value="NZ_CP046640.1"/>
</dbReference>
<gene>
    <name evidence="2" type="ORF">GM661_09110</name>
</gene>
<dbReference type="Pfam" id="PF00149">
    <property type="entry name" value="Metallophos"/>
    <property type="match status" value="1"/>
</dbReference>
<dbReference type="KEGG" id="ifn:GM661_09110"/>
<keyword evidence="3" id="KW-1185">Reference proteome</keyword>
<sequence length="241" mass="27890">MKVYAIGDLHLSFAEKAEIGNLESAVVYKPMDIFGEKWNAHYQKIYDNWSKKVVDDDLVLIPGDISWASDLSELEYDLDFLELLPGRKVLVRGNHDYWWQGITKLRGFMPDDISLIHNDSFVLGNIAVTGTRGWIVPNNNSFSDHDEKIYRRELTRLGMALETIPASIERVIVMLHYMPVNEDHERNEIIELLQKYNVEQCVYGHLHGEESHRLALKGRKWGIDFLLVSSDYINFNPISII</sequence>
<dbReference type="AlphaFoldDB" id="A0A8A7KDE7"/>
<dbReference type="PANTHER" id="PTHR31302:SF22">
    <property type="entry name" value="PHOSPHOESTERASE"/>
    <property type="match status" value="1"/>
</dbReference>
<dbReference type="InterPro" id="IPR014578">
    <property type="entry name" value="Pesterase_CT488"/>
</dbReference>
<name>A0A8A7KDE7_9FIRM</name>
<dbReference type="InterPro" id="IPR051158">
    <property type="entry name" value="Metallophosphoesterase_sf"/>
</dbReference>
<dbReference type="Gene3D" id="3.60.21.10">
    <property type="match status" value="1"/>
</dbReference>